<sequence>MTTPAETPADRNALLHQALASLEAAFARALRAAIPSVAAELERLGELERDHAGRQSLYAVAAMLRIEARARIQAASRMLRERARRCIESLERAGDEGAALELIEEEELRVQILAAELARAVRQLGADDYLGYAARTRALRQGLWEDDEVNPLGARTLAAAAQAAFVGLGEAGAVAAGMRTALAAHLPPALVGVVEETDRWLRSRGIEAPLAGAEQKAGAEASASPAPVQTHDAARGGGSLPAAPDAQSVGDPPHQLLATEQAARTAAMLGSSPFAAPSARPKLSVVPTLQPVVEIERDALAFAHSIGVVPYSREARAAFFGKARARLHGAGVPPAQTAVVDLVAAMFDYVIDDQRIPEAAKPLVWRLQQPSVALSLLDPAYLGDEPRSLRRLVENVGAIVNAFADDLARGSELYRRLDTVVRAVEIVAGALQTRSAVMARQVEQEYERAARNVSQLIERVVQERTSLEETPGRRNRRDYRNRPDRAREQEVTERLSSLLAERLGRHEVPESVRDFVLNVWLRHLRTAILRDGEESSEYTVSLQVVDDLLWSLDEGKERQSRSQLAQKIPPLIRLLAQGLRAIGARDDEFKPFFDELFLIHLRKMQRRRRSGDTRTGEAPRTRGGRRTRIRGDTMTGAPVTAAGEDGGAHPMQGMPAGPKPTAAGALVPDAAARIGADADAARGEGAHADGAAAEGARAESDGGRLLEVLSSLDLGDLPQAPRERVEDAEQALASLRRGDWLRLSGDGDAPVHAKVAWINARRTVVLLVRHPDRRALSLRSAELLERVRQGRAVRLF</sequence>
<evidence type="ECO:0000256" key="1">
    <source>
        <dbReference type="SAM" id="MobiDB-lite"/>
    </source>
</evidence>
<dbReference type="EMBL" id="JACHGB010000001">
    <property type="protein sequence ID" value="MBB5270630.1"/>
    <property type="molecule type" value="Genomic_DNA"/>
</dbReference>
<feature type="region of interest" description="Disordered" evidence="1">
    <location>
        <begin position="607"/>
        <end position="663"/>
    </location>
</feature>
<evidence type="ECO:0008006" key="4">
    <source>
        <dbReference type="Google" id="ProtNLM"/>
    </source>
</evidence>
<feature type="compositionally biased region" description="Basic and acidic residues" evidence="1">
    <location>
        <begin position="610"/>
        <end position="620"/>
    </location>
</feature>
<gene>
    <name evidence="2" type="ORF">HNQ70_000614</name>
</gene>
<evidence type="ECO:0000313" key="3">
    <source>
        <dbReference type="Proteomes" id="UP000532440"/>
    </source>
</evidence>
<dbReference type="InterPro" id="IPR012434">
    <property type="entry name" value="DUF1631"/>
</dbReference>
<dbReference type="Proteomes" id="UP000532440">
    <property type="component" value="Unassembled WGS sequence"/>
</dbReference>
<protein>
    <recommendedName>
        <fullName evidence="4">DUF1631 family protein</fullName>
    </recommendedName>
</protein>
<keyword evidence="3" id="KW-1185">Reference proteome</keyword>
<proteinExistence type="predicted"/>
<feature type="region of interest" description="Disordered" evidence="1">
    <location>
        <begin position="467"/>
        <end position="488"/>
    </location>
</feature>
<dbReference type="RefSeq" id="WP_183964116.1">
    <property type="nucleotide sequence ID" value="NZ_BAABEW010000004.1"/>
</dbReference>
<name>A0A7W8HG89_9BURK</name>
<evidence type="ECO:0000313" key="2">
    <source>
        <dbReference type="EMBL" id="MBB5270630.1"/>
    </source>
</evidence>
<reference evidence="2 3" key="1">
    <citation type="submission" date="2020-08" db="EMBL/GenBank/DDBJ databases">
        <title>Genomic Encyclopedia of Type Strains, Phase IV (KMG-IV): sequencing the most valuable type-strain genomes for metagenomic binning, comparative biology and taxonomic classification.</title>
        <authorList>
            <person name="Goeker M."/>
        </authorList>
    </citation>
    <scope>NUCLEOTIDE SEQUENCE [LARGE SCALE GENOMIC DNA]</scope>
    <source>
        <strain evidence="2 3">DSM 29781</strain>
    </source>
</reference>
<feature type="region of interest" description="Disordered" evidence="1">
    <location>
        <begin position="212"/>
        <end position="253"/>
    </location>
</feature>
<dbReference type="Pfam" id="PF07793">
    <property type="entry name" value="DUF1631"/>
    <property type="match status" value="1"/>
</dbReference>
<accession>A0A7W8HG89</accession>
<comment type="caution">
    <text evidence="2">The sequence shown here is derived from an EMBL/GenBank/DDBJ whole genome shotgun (WGS) entry which is preliminary data.</text>
</comment>
<organism evidence="2 3">
    <name type="scientific">Quisquiliibacterium transsilvanicum</name>
    <dbReference type="NCBI Taxonomy" id="1549638"/>
    <lineage>
        <taxon>Bacteria</taxon>
        <taxon>Pseudomonadati</taxon>
        <taxon>Pseudomonadota</taxon>
        <taxon>Betaproteobacteria</taxon>
        <taxon>Burkholderiales</taxon>
        <taxon>Burkholderiaceae</taxon>
        <taxon>Quisquiliibacterium</taxon>
    </lineage>
</organism>
<dbReference type="AlphaFoldDB" id="A0A7W8HG89"/>